<name>A0A812UVQ5_9DINO</name>
<accession>A0A812UVQ5</accession>
<gene>
    <name evidence="2" type="ORF">SNAT2548_LOCUS33188</name>
</gene>
<evidence type="ECO:0000256" key="1">
    <source>
        <dbReference type="SAM" id="SignalP"/>
    </source>
</evidence>
<proteinExistence type="predicted"/>
<dbReference type="Proteomes" id="UP000604046">
    <property type="component" value="Unassembled WGS sequence"/>
</dbReference>
<dbReference type="EMBL" id="CAJNDS010002745">
    <property type="protein sequence ID" value="CAE7581758.1"/>
    <property type="molecule type" value="Genomic_DNA"/>
</dbReference>
<feature type="chain" id="PRO_5032308346" evidence="1">
    <location>
        <begin position="23"/>
        <end position="156"/>
    </location>
</feature>
<sequence>MERRGVRAAVVLLCLTLHLHHTFVPMPSPAIFGLRERQREHRRGLACHYAHGAAGVKGKDVDLEELAMEKEREAAAAGLTLDKRLAKLRKAEDFIRYAKSHGASVASTKSRRMRISKDGVWHDVAGQGSGKELMKSERTKMLTSFKAMGIAFKSKA</sequence>
<dbReference type="AlphaFoldDB" id="A0A812UVQ5"/>
<evidence type="ECO:0000313" key="2">
    <source>
        <dbReference type="EMBL" id="CAE7581758.1"/>
    </source>
</evidence>
<protein>
    <submittedName>
        <fullName evidence="2">Uncharacterized protein</fullName>
    </submittedName>
</protein>
<keyword evidence="1" id="KW-0732">Signal</keyword>
<keyword evidence="3" id="KW-1185">Reference proteome</keyword>
<comment type="caution">
    <text evidence="2">The sequence shown here is derived from an EMBL/GenBank/DDBJ whole genome shotgun (WGS) entry which is preliminary data.</text>
</comment>
<evidence type="ECO:0000313" key="3">
    <source>
        <dbReference type="Proteomes" id="UP000604046"/>
    </source>
</evidence>
<dbReference type="OrthoDB" id="10364504at2759"/>
<reference evidence="2" key="1">
    <citation type="submission" date="2021-02" db="EMBL/GenBank/DDBJ databases">
        <authorList>
            <person name="Dougan E. K."/>
            <person name="Rhodes N."/>
            <person name="Thang M."/>
            <person name="Chan C."/>
        </authorList>
    </citation>
    <scope>NUCLEOTIDE SEQUENCE</scope>
</reference>
<feature type="signal peptide" evidence="1">
    <location>
        <begin position="1"/>
        <end position="22"/>
    </location>
</feature>
<organism evidence="2 3">
    <name type="scientific">Symbiodinium natans</name>
    <dbReference type="NCBI Taxonomy" id="878477"/>
    <lineage>
        <taxon>Eukaryota</taxon>
        <taxon>Sar</taxon>
        <taxon>Alveolata</taxon>
        <taxon>Dinophyceae</taxon>
        <taxon>Suessiales</taxon>
        <taxon>Symbiodiniaceae</taxon>
        <taxon>Symbiodinium</taxon>
    </lineage>
</organism>